<protein>
    <submittedName>
        <fullName evidence="1">Uncharacterized protein</fullName>
    </submittedName>
</protein>
<dbReference type="EMBL" id="HG739090">
    <property type="protein sequence ID" value="CDP01187.1"/>
    <property type="molecule type" value="Genomic_DNA"/>
</dbReference>
<accession>A0A068TYV1</accession>
<name>A0A068TYV1_COFCA</name>
<dbReference type="AlphaFoldDB" id="A0A068TYV1"/>
<evidence type="ECO:0000313" key="2">
    <source>
        <dbReference type="Proteomes" id="UP000295252"/>
    </source>
</evidence>
<evidence type="ECO:0000313" key="1">
    <source>
        <dbReference type="EMBL" id="CDP01187.1"/>
    </source>
</evidence>
<dbReference type="Gramene" id="CDP01187">
    <property type="protein sequence ID" value="CDP01187"/>
    <property type="gene ID" value="GSCOC_T00034746001"/>
</dbReference>
<reference evidence="2" key="1">
    <citation type="journal article" date="2014" name="Science">
        <title>The coffee genome provides insight into the convergent evolution of caffeine biosynthesis.</title>
        <authorList>
            <person name="Denoeud F."/>
            <person name="Carretero-Paulet L."/>
            <person name="Dereeper A."/>
            <person name="Droc G."/>
            <person name="Guyot R."/>
            <person name="Pietrella M."/>
            <person name="Zheng C."/>
            <person name="Alberti A."/>
            <person name="Anthony F."/>
            <person name="Aprea G."/>
            <person name="Aury J.M."/>
            <person name="Bento P."/>
            <person name="Bernard M."/>
            <person name="Bocs S."/>
            <person name="Campa C."/>
            <person name="Cenci A."/>
            <person name="Combes M.C."/>
            <person name="Crouzillat D."/>
            <person name="Da Silva C."/>
            <person name="Daddiego L."/>
            <person name="De Bellis F."/>
            <person name="Dussert S."/>
            <person name="Garsmeur O."/>
            <person name="Gayraud T."/>
            <person name="Guignon V."/>
            <person name="Jahn K."/>
            <person name="Jamilloux V."/>
            <person name="Joet T."/>
            <person name="Labadie K."/>
            <person name="Lan T."/>
            <person name="Leclercq J."/>
            <person name="Lepelley M."/>
            <person name="Leroy T."/>
            <person name="Li L.T."/>
            <person name="Librado P."/>
            <person name="Lopez L."/>
            <person name="Munoz A."/>
            <person name="Noel B."/>
            <person name="Pallavicini A."/>
            <person name="Perrotta G."/>
            <person name="Poncet V."/>
            <person name="Pot D."/>
            <person name="Priyono X."/>
            <person name="Rigoreau M."/>
            <person name="Rouard M."/>
            <person name="Rozas J."/>
            <person name="Tranchant-Dubreuil C."/>
            <person name="VanBuren R."/>
            <person name="Zhang Q."/>
            <person name="Andrade A.C."/>
            <person name="Argout X."/>
            <person name="Bertrand B."/>
            <person name="de Kochko A."/>
            <person name="Graziosi G."/>
            <person name="Henry R.J."/>
            <person name="Jayarama X."/>
            <person name="Ming R."/>
            <person name="Nagai C."/>
            <person name="Rounsley S."/>
            <person name="Sankoff D."/>
            <person name="Giuliano G."/>
            <person name="Albert V.A."/>
            <person name="Wincker P."/>
            <person name="Lashermes P."/>
        </authorList>
    </citation>
    <scope>NUCLEOTIDE SEQUENCE [LARGE SCALE GENOMIC DNA]</scope>
    <source>
        <strain evidence="2">cv. DH200-94</strain>
    </source>
</reference>
<sequence>MMLVGTNKFPSVGVGLFKKILRIISRGRNSGAEYPDVMPLNEDLKTGELAKHETKMLLQD</sequence>
<organism evidence="1 2">
    <name type="scientific">Coffea canephora</name>
    <name type="common">Robusta coffee</name>
    <dbReference type="NCBI Taxonomy" id="49390"/>
    <lineage>
        <taxon>Eukaryota</taxon>
        <taxon>Viridiplantae</taxon>
        <taxon>Streptophyta</taxon>
        <taxon>Embryophyta</taxon>
        <taxon>Tracheophyta</taxon>
        <taxon>Spermatophyta</taxon>
        <taxon>Magnoliopsida</taxon>
        <taxon>eudicotyledons</taxon>
        <taxon>Gunneridae</taxon>
        <taxon>Pentapetalae</taxon>
        <taxon>asterids</taxon>
        <taxon>lamiids</taxon>
        <taxon>Gentianales</taxon>
        <taxon>Rubiaceae</taxon>
        <taxon>Ixoroideae</taxon>
        <taxon>Gardenieae complex</taxon>
        <taxon>Bertiereae - Coffeeae clade</taxon>
        <taxon>Coffeeae</taxon>
        <taxon>Coffea</taxon>
    </lineage>
</organism>
<gene>
    <name evidence="1" type="ORF">GSCOC_T00034746001</name>
</gene>
<dbReference type="InParanoid" id="A0A068TYV1"/>
<proteinExistence type="predicted"/>
<keyword evidence="2" id="KW-1185">Reference proteome</keyword>
<dbReference type="Proteomes" id="UP000295252">
    <property type="component" value="Chromosome II"/>
</dbReference>